<dbReference type="RefSeq" id="WP_193806156.1">
    <property type="nucleotide sequence ID" value="NZ_CP087714.1"/>
</dbReference>
<protein>
    <submittedName>
        <fullName evidence="1">Uncharacterized protein</fullName>
    </submittedName>
</protein>
<sequence length="152" mass="17047">MKRTAALLLFAVLVIAAGFTTYSRIISVNEPSQKNSEKLPKMCETSSGQIKYGTPPDFKSEEDRQEWLAKLDSLGESIKKNGLLDRYFHPIGPVVSYGYDYSGYFVISLENCSKVEKHELDGIYEVISREAEKLGMANIPVLFRFEGVPVAE</sequence>
<dbReference type="Proteomes" id="UP001492541">
    <property type="component" value="Chromosome"/>
</dbReference>
<keyword evidence="2" id="KW-1185">Reference proteome</keyword>
<name>A0ABZ3H4W5_GEOAI</name>
<evidence type="ECO:0000313" key="2">
    <source>
        <dbReference type="Proteomes" id="UP001492541"/>
    </source>
</evidence>
<organism evidence="1 2">
    <name type="scientific">Geoglobus acetivorans</name>
    <dbReference type="NCBI Taxonomy" id="565033"/>
    <lineage>
        <taxon>Archaea</taxon>
        <taxon>Methanobacteriati</taxon>
        <taxon>Methanobacteriota</taxon>
        <taxon>Archaeoglobi</taxon>
        <taxon>Archaeoglobales</taxon>
        <taxon>Archaeoglobaceae</taxon>
        <taxon>Geoglobus</taxon>
    </lineage>
</organism>
<evidence type="ECO:0000313" key="1">
    <source>
        <dbReference type="EMBL" id="XAT64281.1"/>
    </source>
</evidence>
<proteinExistence type="predicted"/>
<gene>
    <name evidence="1" type="ORF">LPQ35_02640</name>
</gene>
<dbReference type="GeneID" id="90448547"/>
<dbReference type="EMBL" id="CP087714">
    <property type="protein sequence ID" value="XAT64281.1"/>
    <property type="molecule type" value="Genomic_DNA"/>
</dbReference>
<reference evidence="1 2" key="1">
    <citation type="submission" date="2021-11" db="EMBL/GenBank/DDBJ databases">
        <title>Whole genome of Geoglobus acetivorans.</title>
        <authorList>
            <person name="Liu D."/>
        </authorList>
    </citation>
    <scope>NUCLEOTIDE SEQUENCE [LARGE SCALE GENOMIC DNA]</scope>
    <source>
        <strain evidence="1 2">SBH6</strain>
    </source>
</reference>
<accession>A0ABZ3H4W5</accession>